<feature type="region of interest" description="Disordered" evidence="1">
    <location>
        <begin position="284"/>
        <end position="402"/>
    </location>
</feature>
<feature type="compositionally biased region" description="Low complexity" evidence="1">
    <location>
        <begin position="149"/>
        <end position="163"/>
    </location>
</feature>
<feature type="compositionally biased region" description="Low complexity" evidence="1">
    <location>
        <begin position="119"/>
        <end position="136"/>
    </location>
</feature>
<feature type="compositionally biased region" description="Basic residues" evidence="1">
    <location>
        <begin position="391"/>
        <end position="402"/>
    </location>
</feature>
<feature type="compositionally biased region" description="Low complexity" evidence="1">
    <location>
        <begin position="592"/>
        <end position="602"/>
    </location>
</feature>
<feature type="compositionally biased region" description="Polar residues" evidence="1">
    <location>
        <begin position="626"/>
        <end position="635"/>
    </location>
</feature>
<feature type="compositionally biased region" description="Polar residues" evidence="1">
    <location>
        <begin position="27"/>
        <end position="37"/>
    </location>
</feature>
<feature type="region of interest" description="Disordered" evidence="1">
    <location>
        <begin position="649"/>
        <end position="707"/>
    </location>
</feature>
<protein>
    <submittedName>
        <fullName evidence="2">Uncharacterized protein</fullName>
    </submittedName>
</protein>
<feature type="compositionally biased region" description="Polar residues" evidence="1">
    <location>
        <begin position="835"/>
        <end position="851"/>
    </location>
</feature>
<feature type="region of interest" description="Disordered" evidence="1">
    <location>
        <begin position="835"/>
        <end position="863"/>
    </location>
</feature>
<feature type="compositionally biased region" description="Polar residues" evidence="1">
    <location>
        <begin position="652"/>
        <end position="666"/>
    </location>
</feature>
<dbReference type="EMBL" id="MU069951">
    <property type="protein sequence ID" value="KAF5831412.1"/>
    <property type="molecule type" value="Genomic_DNA"/>
</dbReference>
<accession>A0ABQ7G9Y6</accession>
<feature type="compositionally biased region" description="Pro residues" evidence="1">
    <location>
        <begin position="290"/>
        <end position="306"/>
    </location>
</feature>
<feature type="region of interest" description="Disordered" evidence="1">
    <location>
        <begin position="578"/>
        <end position="635"/>
    </location>
</feature>
<feature type="region of interest" description="Disordered" evidence="1">
    <location>
        <begin position="99"/>
        <end position="174"/>
    </location>
</feature>
<sequence length="1086" mass="110284">MSTCFTLFPCNPDAGCPPSFTFSSSSNADSGTLSTKHPSSPKSARPASPAAMLVFPIDPSKHDDKGPLLPAGTTPLVIPGAPSDVLGLIQLPPLKLPAPGCPRNARKGATSAGARMPVQQHSQHPQHQQHQQQAQQRDIPNMPPPPAVAPASCPGSALPGAAPSCPPPAPSACGPPAVPAPTLAATRGTPAPAAAAAAPVLGLQALTISAPPPSAAAAAGAAAAPSPSAATPAPISAAFPPPIAAPSPSAAAAAAKTSAAFPPPIAAPSPSAAAAAAAAAAAPVGAPKTSMPPPSPRRGHPPPSSPPSRFQPLPPHTLSSADGRPQPPLTLEASRTHPDFPLVPLSPSGLHTPSPSAHARAKQLQQQQQQPWQSSPRAAAMHHNTSSSHQPHTHMSHHHHPQPHLYLVNPGSCPSWASTPASSCKGTPLGSRAPHALFNTQLRVALASYSLPPPHLSAPSLDYTTSPPLVGFEHAAVPQCASSPRLSPPQPHSYGNHCQDQQQQQQQLHLKYQQQQPLSPRCDPSMGGLSGNVAFEGEGNAARGTCRSRGATAELSTAAAGTVGSVGADACKVHPHFASGAPPLVQQNHCQSSRGSSRSAAGWPMLQGSASTPGVQQHQQQWQQQDSSNDGSCTATACPATPPHFCVDETTHSSITRSPPDTLNDQQNRHQRVRENSRRGGCQQERCATAGGVRENSRGGGQEGLLPLPQLRLPEQAPQPAASPFCLVPPSSTAAMPLAPPPPTPLPLQPPLLSTAPTPAAANAGQLPCSPNSHSVLSGQQLQHSRSGVAPNETMHMFDPASLPGSDCAAAAATPANLSVHPLLPHSAYPTSITSGTSWHLPNQHQTSAQGPASIHEAPGTEAEPDLLTGPAVWCLPSRHGSLKVASHSPAATTAAAVAAATSSSIIGSHSLATVSPNAGPVQLAKALGASLVRAAAEAAQRMRVVATNVGRGFVLGFKLGLVGECGAPGFPVPGAGNKSHGVVPGGGVGGLVEVHGGVRGECGSPSSPVPGAGNESRGGVQQLQHLLQSGAASTLTQQQQQQLLLCDEDVAELVRAVHVLLEAPQQRWSRGRAAQFAAAKLALRS</sequence>
<feature type="region of interest" description="Disordered" evidence="1">
    <location>
        <begin position="480"/>
        <end position="530"/>
    </location>
</feature>
<organism evidence="2 3">
    <name type="scientific">Dunaliella salina</name>
    <name type="common">Green alga</name>
    <name type="synonym">Protococcus salinus</name>
    <dbReference type="NCBI Taxonomy" id="3046"/>
    <lineage>
        <taxon>Eukaryota</taxon>
        <taxon>Viridiplantae</taxon>
        <taxon>Chlorophyta</taxon>
        <taxon>core chlorophytes</taxon>
        <taxon>Chlorophyceae</taxon>
        <taxon>CS clade</taxon>
        <taxon>Chlamydomonadales</taxon>
        <taxon>Dunaliellaceae</taxon>
        <taxon>Dunaliella</taxon>
    </lineage>
</organism>
<evidence type="ECO:0000256" key="1">
    <source>
        <dbReference type="SAM" id="MobiDB-lite"/>
    </source>
</evidence>
<name>A0ABQ7G9Y6_DUNSA</name>
<gene>
    <name evidence="2" type="ORF">DUNSADRAFT_13173</name>
</gene>
<reference evidence="2" key="1">
    <citation type="submission" date="2017-08" db="EMBL/GenBank/DDBJ databases">
        <authorList>
            <person name="Polle J.E."/>
            <person name="Barry K."/>
            <person name="Cushman J."/>
            <person name="Schmutz J."/>
            <person name="Tran D."/>
            <person name="Hathwaick L.T."/>
            <person name="Yim W.C."/>
            <person name="Jenkins J."/>
            <person name="Mckie-Krisberg Z.M."/>
            <person name="Prochnik S."/>
            <person name="Lindquist E."/>
            <person name="Dockter R.B."/>
            <person name="Adam C."/>
            <person name="Molina H."/>
            <person name="Bunkerborg J."/>
            <person name="Jin E."/>
            <person name="Buchheim M."/>
            <person name="Magnuson J."/>
        </authorList>
    </citation>
    <scope>NUCLEOTIDE SEQUENCE</scope>
    <source>
        <strain evidence="2">CCAP 19/18</strain>
    </source>
</reference>
<proteinExistence type="predicted"/>
<comment type="caution">
    <text evidence="2">The sequence shown here is derived from an EMBL/GenBank/DDBJ whole genome shotgun (WGS) entry which is preliminary data.</text>
</comment>
<feature type="region of interest" description="Disordered" evidence="1">
    <location>
        <begin position="23"/>
        <end position="48"/>
    </location>
</feature>
<feature type="compositionally biased region" description="Low complexity" evidence="1">
    <location>
        <begin position="499"/>
        <end position="518"/>
    </location>
</feature>
<keyword evidence="3" id="KW-1185">Reference proteome</keyword>
<feature type="compositionally biased region" description="Low complexity" evidence="1">
    <location>
        <begin position="362"/>
        <end position="390"/>
    </location>
</feature>
<feature type="compositionally biased region" description="Low complexity" evidence="1">
    <location>
        <begin position="616"/>
        <end position="625"/>
    </location>
</feature>
<dbReference type="Proteomes" id="UP000815325">
    <property type="component" value="Unassembled WGS sequence"/>
</dbReference>
<feature type="compositionally biased region" description="Low complexity" evidence="1">
    <location>
        <begin position="38"/>
        <end position="48"/>
    </location>
</feature>
<evidence type="ECO:0000313" key="2">
    <source>
        <dbReference type="EMBL" id="KAF5831412.1"/>
    </source>
</evidence>
<evidence type="ECO:0000313" key="3">
    <source>
        <dbReference type="Proteomes" id="UP000815325"/>
    </source>
</evidence>